<accession>A0A3B0ZWZ8</accession>
<dbReference type="InterPro" id="IPR011765">
    <property type="entry name" value="Pept_M16_N"/>
</dbReference>
<dbReference type="GO" id="GO:0046872">
    <property type="term" value="F:metal ion binding"/>
    <property type="evidence" value="ECO:0007669"/>
    <property type="project" value="InterPro"/>
</dbReference>
<dbReference type="Gene3D" id="3.30.830.10">
    <property type="entry name" value="Metalloenzyme, LuxS/M16 peptidase-like"/>
    <property type="match status" value="2"/>
</dbReference>
<dbReference type="SUPFAM" id="SSF63411">
    <property type="entry name" value="LuxS/MPP-like metallohydrolase"/>
    <property type="match status" value="2"/>
</dbReference>
<dbReference type="InterPro" id="IPR050361">
    <property type="entry name" value="MPP/UQCRC_Complex"/>
</dbReference>
<name>A0A3B0ZWZ8_9ZZZZ</name>
<dbReference type="Pfam" id="PF05193">
    <property type="entry name" value="Peptidase_M16_C"/>
    <property type="match status" value="1"/>
</dbReference>
<feature type="domain" description="Peptidase M16 C-terminal" evidence="2">
    <location>
        <begin position="206"/>
        <end position="381"/>
    </location>
</feature>
<sequence length="452" mass="49877">MALRNLFLFLLIGFISVSCSKSEQGDDAAVVTSSQGEGIKIQTWQSSKGAKVMFVQAPQLPMIDIRLVFNAGSARDKAQLGIAQLTNTMLSQSAGQWSTDEIAERFEEVGANFSTSALRDMAIISLRSLTDEKLLAQAIATFKVVVSQPAFKLDEIKRQKAQQLIAIQNQLQSPGSIASKAFYAAIFKGHPYAQPTMGIKEIVSAISTENLKEFYKRYYVANNLTIAIVGNVDQKQAHALVEEITADLASGKAAEKLAELAMPEKAQQIHKEYAATQTHILVGQPGMKRGDDDYYSLYVGNHILGGSGFGSRIMQEIREKRGLAYSSYSYFAPMLAEGPFIMGLQTRNENTQQALEILDKLLRDFIEQGPTAEELSHSKKNITGGFPLRVDSNKDITEYLAVIGFYNLPLDYLSTFNDKVNAVTAEMIKDAFKRRIYPDKLITVTVGKANKK</sequence>
<dbReference type="Pfam" id="PF00675">
    <property type="entry name" value="Peptidase_M16"/>
    <property type="match status" value="1"/>
</dbReference>
<keyword evidence="3" id="KW-0378">Hydrolase</keyword>
<evidence type="ECO:0000259" key="2">
    <source>
        <dbReference type="Pfam" id="PF05193"/>
    </source>
</evidence>
<dbReference type="AlphaFoldDB" id="A0A3B0ZWZ8"/>
<dbReference type="GO" id="GO:0008233">
    <property type="term" value="F:peptidase activity"/>
    <property type="evidence" value="ECO:0007669"/>
    <property type="project" value="UniProtKB-KW"/>
</dbReference>
<proteinExistence type="predicted"/>
<gene>
    <name evidence="3" type="ORF">MNBD_GAMMA23-1730</name>
</gene>
<dbReference type="GO" id="GO:0006508">
    <property type="term" value="P:proteolysis"/>
    <property type="evidence" value="ECO:0007669"/>
    <property type="project" value="UniProtKB-KW"/>
</dbReference>
<evidence type="ECO:0000259" key="1">
    <source>
        <dbReference type="Pfam" id="PF00675"/>
    </source>
</evidence>
<dbReference type="InterPro" id="IPR007863">
    <property type="entry name" value="Peptidase_M16_C"/>
</dbReference>
<dbReference type="PANTHER" id="PTHR11851:SF224">
    <property type="entry name" value="PROCESSING PROTEASE"/>
    <property type="match status" value="1"/>
</dbReference>
<dbReference type="PANTHER" id="PTHR11851">
    <property type="entry name" value="METALLOPROTEASE"/>
    <property type="match status" value="1"/>
</dbReference>
<evidence type="ECO:0000313" key="3">
    <source>
        <dbReference type="EMBL" id="VAW96301.1"/>
    </source>
</evidence>
<feature type="domain" description="Peptidase M16 N-terminal" evidence="1">
    <location>
        <begin position="52"/>
        <end position="198"/>
    </location>
</feature>
<organism evidence="3">
    <name type="scientific">hydrothermal vent metagenome</name>
    <dbReference type="NCBI Taxonomy" id="652676"/>
    <lineage>
        <taxon>unclassified sequences</taxon>
        <taxon>metagenomes</taxon>
        <taxon>ecological metagenomes</taxon>
    </lineage>
</organism>
<reference evidence="3" key="1">
    <citation type="submission" date="2018-06" db="EMBL/GenBank/DDBJ databases">
        <authorList>
            <person name="Zhirakovskaya E."/>
        </authorList>
    </citation>
    <scope>NUCLEOTIDE SEQUENCE</scope>
</reference>
<dbReference type="InterPro" id="IPR011249">
    <property type="entry name" value="Metalloenz_LuxS/M16"/>
</dbReference>
<protein>
    <submittedName>
        <fullName evidence="3">FIG015287: Zinc protease</fullName>
    </submittedName>
</protein>
<keyword evidence="3" id="KW-0645">Protease</keyword>
<dbReference type="PROSITE" id="PS51257">
    <property type="entry name" value="PROKAR_LIPOPROTEIN"/>
    <property type="match status" value="1"/>
</dbReference>
<dbReference type="EMBL" id="UOFT01000052">
    <property type="protein sequence ID" value="VAW96301.1"/>
    <property type="molecule type" value="Genomic_DNA"/>
</dbReference>